<feature type="transmembrane region" description="Helical" evidence="8">
    <location>
        <begin position="189"/>
        <end position="209"/>
    </location>
</feature>
<evidence type="ECO:0000256" key="8">
    <source>
        <dbReference type="SAM" id="Phobius"/>
    </source>
</evidence>
<comment type="subcellular location">
    <subcellularLocation>
        <location evidence="1">Membrane</location>
        <topology evidence="1">Multi-pass membrane protein</topology>
    </subcellularLocation>
</comment>
<evidence type="ECO:0000256" key="6">
    <source>
        <dbReference type="PIRSR" id="PIRSR600715-1"/>
    </source>
</evidence>
<evidence type="ECO:0000313" key="10">
    <source>
        <dbReference type="Proteomes" id="UP000597444"/>
    </source>
</evidence>
<evidence type="ECO:0000256" key="5">
    <source>
        <dbReference type="ARBA" id="ARBA00023136"/>
    </source>
</evidence>
<feature type="transmembrane region" description="Helical" evidence="8">
    <location>
        <begin position="416"/>
        <end position="438"/>
    </location>
</feature>
<evidence type="ECO:0000256" key="1">
    <source>
        <dbReference type="ARBA" id="ARBA00004141"/>
    </source>
</evidence>
<dbReference type="PANTHER" id="PTHR22926:SF5">
    <property type="entry name" value="PHOSPHO-N-ACETYLMURAMOYL-PENTAPEPTIDE-TRANSFERASE HOMOLOG"/>
    <property type="match status" value="1"/>
</dbReference>
<dbReference type="EMBL" id="BNJK01000001">
    <property type="protein sequence ID" value="GHO91252.1"/>
    <property type="molecule type" value="Genomic_DNA"/>
</dbReference>
<evidence type="ECO:0000256" key="4">
    <source>
        <dbReference type="ARBA" id="ARBA00022989"/>
    </source>
</evidence>
<feature type="transmembrane region" description="Helical" evidence="8">
    <location>
        <begin position="384"/>
        <end position="404"/>
    </location>
</feature>
<protein>
    <recommendedName>
        <fullName evidence="11">Phospho-N-acetylmuramoyl-pentapeptide-transferase</fullName>
    </recommendedName>
</protein>
<comment type="caution">
    <text evidence="9">The sequence shown here is derived from an EMBL/GenBank/DDBJ whole genome shotgun (WGS) entry which is preliminary data.</text>
</comment>
<feature type="binding site" evidence="6">
    <location>
        <position position="292"/>
    </location>
    <ligand>
        <name>Mg(2+)</name>
        <dbReference type="ChEBI" id="CHEBI:18420"/>
    </ligand>
</feature>
<evidence type="ECO:0000256" key="2">
    <source>
        <dbReference type="ARBA" id="ARBA00022679"/>
    </source>
</evidence>
<dbReference type="RefSeq" id="WP_220202156.1">
    <property type="nucleotide sequence ID" value="NZ_BNJK01000001.1"/>
</dbReference>
<keyword evidence="10" id="KW-1185">Reference proteome</keyword>
<keyword evidence="6" id="KW-0479">Metal-binding</keyword>
<keyword evidence="6" id="KW-0460">Magnesium</keyword>
<dbReference type="GO" id="GO:0046872">
    <property type="term" value="F:metal ion binding"/>
    <property type="evidence" value="ECO:0007669"/>
    <property type="project" value="UniProtKB-KW"/>
</dbReference>
<reference evidence="9" key="1">
    <citation type="submission" date="2020-10" db="EMBL/GenBank/DDBJ databases">
        <title>Taxonomic study of unclassified bacteria belonging to the class Ktedonobacteria.</title>
        <authorList>
            <person name="Yabe S."/>
            <person name="Wang C.M."/>
            <person name="Zheng Y."/>
            <person name="Sakai Y."/>
            <person name="Cavaletti L."/>
            <person name="Monciardini P."/>
            <person name="Donadio S."/>
        </authorList>
    </citation>
    <scope>NUCLEOTIDE SEQUENCE</scope>
    <source>
        <strain evidence="9">ID150040</strain>
    </source>
</reference>
<dbReference type="AlphaFoldDB" id="A0A8J3MYV7"/>
<evidence type="ECO:0000256" key="3">
    <source>
        <dbReference type="ARBA" id="ARBA00022692"/>
    </source>
</evidence>
<dbReference type="GO" id="GO:0005886">
    <property type="term" value="C:plasma membrane"/>
    <property type="evidence" value="ECO:0007669"/>
    <property type="project" value="TreeGrafter"/>
</dbReference>
<dbReference type="PANTHER" id="PTHR22926">
    <property type="entry name" value="PHOSPHO-N-ACETYLMURAMOYL-PENTAPEPTIDE-TRANSFERASE"/>
    <property type="match status" value="1"/>
</dbReference>
<feature type="transmembrane region" description="Helical" evidence="8">
    <location>
        <begin position="12"/>
        <end position="33"/>
    </location>
</feature>
<evidence type="ECO:0000256" key="7">
    <source>
        <dbReference type="SAM" id="MobiDB-lite"/>
    </source>
</evidence>
<dbReference type="Proteomes" id="UP000597444">
    <property type="component" value="Unassembled WGS sequence"/>
</dbReference>
<name>A0A8J3MYV7_9CHLR</name>
<feature type="region of interest" description="Disordered" evidence="7">
    <location>
        <begin position="567"/>
        <end position="599"/>
    </location>
</feature>
<feature type="transmembrane region" description="Helical" evidence="8">
    <location>
        <begin position="313"/>
        <end position="333"/>
    </location>
</feature>
<evidence type="ECO:0008006" key="11">
    <source>
        <dbReference type="Google" id="ProtNLM"/>
    </source>
</evidence>
<dbReference type="GO" id="GO:0044038">
    <property type="term" value="P:cell wall macromolecule biosynthetic process"/>
    <property type="evidence" value="ECO:0007669"/>
    <property type="project" value="TreeGrafter"/>
</dbReference>
<dbReference type="GO" id="GO:0071555">
    <property type="term" value="P:cell wall organization"/>
    <property type="evidence" value="ECO:0007669"/>
    <property type="project" value="TreeGrafter"/>
</dbReference>
<proteinExistence type="predicted"/>
<feature type="transmembrane region" description="Helical" evidence="8">
    <location>
        <begin position="129"/>
        <end position="147"/>
    </location>
</feature>
<feature type="transmembrane region" description="Helical" evidence="8">
    <location>
        <begin position="288"/>
        <end position="307"/>
    </location>
</feature>
<dbReference type="InterPro" id="IPR000715">
    <property type="entry name" value="Glycosyl_transferase_4"/>
</dbReference>
<comment type="cofactor">
    <cofactor evidence="6">
        <name>Mg(2+)</name>
        <dbReference type="ChEBI" id="CHEBI:18420"/>
    </cofactor>
</comment>
<gene>
    <name evidence="9" type="ORF">KSF_013000</name>
</gene>
<feature type="transmembrane region" description="Helical" evidence="8">
    <location>
        <begin position="91"/>
        <end position="108"/>
    </location>
</feature>
<dbReference type="Pfam" id="PF00953">
    <property type="entry name" value="Glycos_transf_4"/>
    <property type="match status" value="1"/>
</dbReference>
<keyword evidence="5 8" id="KW-0472">Membrane</keyword>
<feature type="transmembrane region" description="Helical" evidence="8">
    <location>
        <begin position="64"/>
        <end position="85"/>
    </location>
</feature>
<feature type="transmembrane region" description="Helical" evidence="8">
    <location>
        <begin position="221"/>
        <end position="241"/>
    </location>
</feature>
<keyword evidence="3 8" id="KW-0812">Transmembrane</keyword>
<dbReference type="GO" id="GO:0016780">
    <property type="term" value="F:phosphotransferase activity, for other substituted phosphate groups"/>
    <property type="evidence" value="ECO:0007669"/>
    <property type="project" value="InterPro"/>
</dbReference>
<feature type="transmembrane region" description="Helical" evidence="8">
    <location>
        <begin position="247"/>
        <end position="267"/>
    </location>
</feature>
<sequence>MNPIWTNPIWLLLIFITCTAASLLLCGLAGLLFPKFRSGEHKPGTHRPDLPAGGREIKTIELPLVGGPAFTLAMIGTGVGAGYLLNFNNDQWTLLLIGLGATLGYAIVGFIDDWNKVYSNEGLSERAKFAGVFLVSIAAAALYFFLLPAGRESYSPYIDIPFLNKLICTPQHTLAIGNACQVVAGELPFFGWLIFLMIWTGIIGSLTSLSVDFSDGLDGLAGGLVFSAALALGIVVVGLIDPKHPDGGGIVLEVLSLLCAGAALGYLPWNWPSSWAARHRTSKRRAKLIMGDSGALGLGGILAMIAIFSRNEWLLLMIGGAFVLEGLSVVISARVMTRIFRHKLQILRFANSKDFVPHTEFPLPFLATPLHHHFDLLGIDRRRLVYAAWALGACFAALGVMVSFVEVSWQRYLGRILVLLLAGIIWSSGSWTKCYFVGKHPAERTRRRRLALYYGYPYRLMGIKLYHLVEIIEASEDVIETPAEELALWQRMNICDARSMLGLYCYRAGYYPAALAQWTRIPERNRTLRPEIARLLTEVDTRLALENQATQPMRRDQILHQQEPILAGNLPPADLPNPHEPVRSEETGGDGHSGSWPASSYATITEDEENQRITSPLRSDKSAILHFNGHANNTPPTTPSSRHTSQEALALETLQATQRTTILPRWLARLLGPFLK</sequence>
<organism evidence="9 10">
    <name type="scientific">Reticulibacter mediterranei</name>
    <dbReference type="NCBI Taxonomy" id="2778369"/>
    <lineage>
        <taxon>Bacteria</taxon>
        <taxon>Bacillati</taxon>
        <taxon>Chloroflexota</taxon>
        <taxon>Ktedonobacteria</taxon>
        <taxon>Ktedonobacterales</taxon>
        <taxon>Reticulibacteraceae</taxon>
        <taxon>Reticulibacter</taxon>
    </lineage>
</organism>
<keyword evidence="4 8" id="KW-1133">Transmembrane helix</keyword>
<evidence type="ECO:0000313" key="9">
    <source>
        <dbReference type="EMBL" id="GHO91252.1"/>
    </source>
</evidence>
<accession>A0A8J3MYV7</accession>
<keyword evidence="2" id="KW-0808">Transferase</keyword>